<accession>A0ABY8S282</accession>
<reference evidence="1 2" key="1">
    <citation type="submission" date="2023-05" db="EMBL/GenBank/DDBJ databases">
        <title>The complete genome of Acinetobacter sp. nov KCTC 92772.</title>
        <authorList>
            <person name="Zhou G."/>
        </authorList>
    </citation>
    <scope>NUCLEOTIDE SEQUENCE [LARGE SCALE GENOMIC DNA]</scope>
    <source>
        <strain evidence="1 2">KCTC 92772</strain>
    </source>
</reference>
<gene>
    <name evidence="1" type="ORF">QLH32_17660</name>
</gene>
<sequence>MNPIIRGDTWNLTLEYRDRCNRLIDLTDTEVTASVELPDQTWSQNINVVVLDQAINKGKALISADTESWRVGEMRLKVTRTKFGVKKSSIAKIKVIEG</sequence>
<dbReference type="EMBL" id="CP125669">
    <property type="protein sequence ID" value="WHP05805.1"/>
    <property type="molecule type" value="Genomic_DNA"/>
</dbReference>
<keyword evidence="2" id="KW-1185">Reference proteome</keyword>
<evidence type="ECO:0000313" key="1">
    <source>
        <dbReference type="EMBL" id="WHP05805.1"/>
    </source>
</evidence>
<name>A0ABY8S282_9GAMM</name>
<dbReference type="RefSeq" id="WP_283267348.1">
    <property type="nucleotide sequence ID" value="NZ_CP125669.1"/>
</dbReference>
<protein>
    <submittedName>
        <fullName evidence="1">Uncharacterized protein</fullName>
    </submittedName>
</protein>
<proteinExistence type="predicted"/>
<organism evidence="1 2">
    <name type="scientific">Acinetobacter corruptisaponis</name>
    <dbReference type="NCBI Taxonomy" id="3045147"/>
    <lineage>
        <taxon>Bacteria</taxon>
        <taxon>Pseudomonadati</taxon>
        <taxon>Pseudomonadota</taxon>
        <taxon>Gammaproteobacteria</taxon>
        <taxon>Moraxellales</taxon>
        <taxon>Moraxellaceae</taxon>
        <taxon>Acinetobacter</taxon>
    </lineage>
</organism>
<evidence type="ECO:0000313" key="2">
    <source>
        <dbReference type="Proteomes" id="UP001229836"/>
    </source>
</evidence>
<dbReference type="Proteomes" id="UP001229836">
    <property type="component" value="Chromosome"/>
</dbReference>